<feature type="non-terminal residue" evidence="1">
    <location>
        <position position="1"/>
    </location>
</feature>
<keyword evidence="2" id="KW-1185">Reference proteome</keyword>
<feature type="non-terminal residue" evidence="1">
    <location>
        <position position="309"/>
    </location>
</feature>
<sequence>YEAIGTINNRGSYKHKTKDFYVYYVPIEHWILADAPDGTDNVNILATSASVQIDVTAITGWSFNDGYSSSNEEVASFHCKPPTPPCDKLYMTADVDPDQLPPQIEWFGIYTITNETSDDRPVYTLDELGTVQRNVTLYHVTTTSSSYWFLSESVGDTEPWIRISDDAFYPELIKPDSLREELNSSTWVEIPTLRFLCFKERDPCKTLYLDSATYMPKSIIISGANVFGVWILDETQTYNNRPVYHHELFTTLYLFRVHPVEWMMSFENPVGVPVDSRPTNTLALLTDQSIYPEDITAPMRINMGGSYNE</sequence>
<dbReference type="Proteomes" id="UP000749559">
    <property type="component" value="Unassembled WGS sequence"/>
</dbReference>
<organism evidence="1 2">
    <name type="scientific">Owenia fusiformis</name>
    <name type="common">Polychaete worm</name>
    <dbReference type="NCBI Taxonomy" id="6347"/>
    <lineage>
        <taxon>Eukaryota</taxon>
        <taxon>Metazoa</taxon>
        <taxon>Spiralia</taxon>
        <taxon>Lophotrochozoa</taxon>
        <taxon>Annelida</taxon>
        <taxon>Polychaeta</taxon>
        <taxon>Sedentaria</taxon>
        <taxon>Canalipalpata</taxon>
        <taxon>Sabellida</taxon>
        <taxon>Oweniida</taxon>
        <taxon>Oweniidae</taxon>
        <taxon>Owenia</taxon>
    </lineage>
</organism>
<protein>
    <submittedName>
        <fullName evidence="1">Uncharacterized protein</fullName>
    </submittedName>
</protein>
<evidence type="ECO:0000313" key="1">
    <source>
        <dbReference type="EMBL" id="CAH1793430.1"/>
    </source>
</evidence>
<evidence type="ECO:0000313" key="2">
    <source>
        <dbReference type="Proteomes" id="UP000749559"/>
    </source>
</evidence>
<dbReference type="AlphaFoldDB" id="A0A8S4PGE4"/>
<dbReference type="EMBL" id="CAIIXF020000009">
    <property type="protein sequence ID" value="CAH1793430.1"/>
    <property type="molecule type" value="Genomic_DNA"/>
</dbReference>
<name>A0A8S4PGE4_OWEFU</name>
<proteinExistence type="predicted"/>
<comment type="caution">
    <text evidence="1">The sequence shown here is derived from an EMBL/GenBank/DDBJ whole genome shotgun (WGS) entry which is preliminary data.</text>
</comment>
<gene>
    <name evidence="1" type="ORF">OFUS_LOCUS18278</name>
</gene>
<reference evidence="1" key="1">
    <citation type="submission" date="2022-03" db="EMBL/GenBank/DDBJ databases">
        <authorList>
            <person name="Martin C."/>
        </authorList>
    </citation>
    <scope>NUCLEOTIDE SEQUENCE</scope>
</reference>
<accession>A0A8S4PGE4</accession>